<comment type="caution">
    <text evidence="10">The sequence shown here is derived from an EMBL/GenBank/DDBJ whole genome shotgun (WGS) entry which is preliminary data.</text>
</comment>
<feature type="transmembrane region" description="Helical" evidence="8">
    <location>
        <begin position="12"/>
        <end position="30"/>
    </location>
</feature>
<keyword evidence="2" id="KW-0813">Transport</keyword>
<evidence type="ECO:0000313" key="10">
    <source>
        <dbReference type="EMBL" id="MBB6215352.1"/>
    </source>
</evidence>
<evidence type="ECO:0000256" key="5">
    <source>
        <dbReference type="ARBA" id="ARBA00022692"/>
    </source>
</evidence>
<feature type="transmembrane region" description="Helical" evidence="8">
    <location>
        <begin position="156"/>
        <end position="173"/>
    </location>
</feature>
<accession>A0A841KWQ0</accession>
<comment type="subcellular location">
    <subcellularLocation>
        <location evidence="1">Cell inner membrane</location>
        <topology evidence="1">Multi-pass membrane protein</topology>
    </subcellularLocation>
</comment>
<feature type="transmembrane region" description="Helical" evidence="8">
    <location>
        <begin position="330"/>
        <end position="349"/>
    </location>
</feature>
<feature type="domain" description="Major facilitator superfamily (MFS) profile" evidence="9">
    <location>
        <begin position="1"/>
        <end position="382"/>
    </location>
</feature>
<organism evidence="10 11">
    <name type="scientific">Anaerosolibacter carboniphilus</name>
    <dbReference type="NCBI Taxonomy" id="1417629"/>
    <lineage>
        <taxon>Bacteria</taxon>
        <taxon>Bacillati</taxon>
        <taxon>Bacillota</taxon>
        <taxon>Clostridia</taxon>
        <taxon>Peptostreptococcales</taxon>
        <taxon>Thermotaleaceae</taxon>
        <taxon>Anaerosolibacter</taxon>
    </lineage>
</organism>
<feature type="transmembrane region" description="Helical" evidence="8">
    <location>
        <begin position="266"/>
        <end position="284"/>
    </location>
</feature>
<evidence type="ECO:0000256" key="6">
    <source>
        <dbReference type="ARBA" id="ARBA00022989"/>
    </source>
</evidence>
<proteinExistence type="predicted"/>
<evidence type="ECO:0000256" key="8">
    <source>
        <dbReference type="SAM" id="Phobius"/>
    </source>
</evidence>
<feature type="transmembrane region" description="Helical" evidence="8">
    <location>
        <begin position="290"/>
        <end position="309"/>
    </location>
</feature>
<evidence type="ECO:0000256" key="7">
    <source>
        <dbReference type="ARBA" id="ARBA00023136"/>
    </source>
</evidence>
<feature type="transmembrane region" description="Helical" evidence="8">
    <location>
        <begin position="361"/>
        <end position="380"/>
    </location>
</feature>
<evidence type="ECO:0000256" key="1">
    <source>
        <dbReference type="ARBA" id="ARBA00004429"/>
    </source>
</evidence>
<keyword evidence="5 8" id="KW-0812">Transmembrane</keyword>
<dbReference type="PROSITE" id="PS50850">
    <property type="entry name" value="MFS"/>
    <property type="match status" value="1"/>
</dbReference>
<keyword evidence="11" id="KW-1185">Reference proteome</keyword>
<dbReference type="InterPro" id="IPR020846">
    <property type="entry name" value="MFS_dom"/>
</dbReference>
<feature type="transmembrane region" description="Helical" evidence="8">
    <location>
        <begin position="208"/>
        <end position="229"/>
    </location>
</feature>
<evidence type="ECO:0000256" key="4">
    <source>
        <dbReference type="ARBA" id="ARBA00022519"/>
    </source>
</evidence>
<evidence type="ECO:0000259" key="9">
    <source>
        <dbReference type="PROSITE" id="PS50850"/>
    </source>
</evidence>
<protein>
    <submittedName>
        <fullName evidence="10">Oligosaccharide:H+ symporter</fullName>
    </submittedName>
</protein>
<dbReference type="EMBL" id="JACHEN010000007">
    <property type="protein sequence ID" value="MBB6215352.1"/>
    <property type="molecule type" value="Genomic_DNA"/>
</dbReference>
<feature type="transmembrane region" description="Helical" evidence="8">
    <location>
        <begin position="68"/>
        <end position="87"/>
    </location>
</feature>
<dbReference type="PANTHER" id="PTHR23522">
    <property type="entry name" value="BLL5896 PROTEIN"/>
    <property type="match status" value="1"/>
</dbReference>
<keyword evidence="6 8" id="KW-1133">Transmembrane helix</keyword>
<dbReference type="InterPro" id="IPR024989">
    <property type="entry name" value="MFS_assoc_dom"/>
</dbReference>
<dbReference type="PANTHER" id="PTHR23522:SF10">
    <property type="entry name" value="3-PHENYLPROPIONIC ACID TRANSPORTER-RELATED"/>
    <property type="match status" value="1"/>
</dbReference>
<dbReference type="InterPro" id="IPR036259">
    <property type="entry name" value="MFS_trans_sf"/>
</dbReference>
<sequence>MDQGLRQFKRMYFFFYFTVAIFWAFIVPYLNSLKISNTQIGMIISLMIFSGVIGQFFTGYLCDVKGTIKNIFILWMILLCISVVLFFQSQNMLYMIMLISIIGFFQSSVMALSDSWVLESSAQTKSNFGAVRALGSAGWGISAVVVGKIIDQTGWHMIYILYIVFAVLLYLMVRKMQDGKQVENTSPDPVRLQDIKVLFSNKQYVQLLLIYFLLFASLQVINMFAPIIINSYGGTKFHVGLYLFVAAASEIPILFYARLLMNKFRLSHLLIFAAFALTIRMILIAYNKTIFTLILSGALQIVTFSIIVFTSKYLIDEVTPPNLKTTSQMVAMGIYSGLGGIFATILSGWLADSIGIKNMLLAQGGLCLIALLFSVIYHFLYCSKMKMRYS</sequence>
<dbReference type="AlphaFoldDB" id="A0A841KWQ0"/>
<dbReference type="SUPFAM" id="SSF103473">
    <property type="entry name" value="MFS general substrate transporter"/>
    <property type="match status" value="1"/>
</dbReference>
<evidence type="ECO:0000313" key="11">
    <source>
        <dbReference type="Proteomes" id="UP000579281"/>
    </source>
</evidence>
<feature type="transmembrane region" description="Helical" evidence="8">
    <location>
        <begin position="93"/>
        <end position="118"/>
    </location>
</feature>
<keyword evidence="7 8" id="KW-0472">Membrane</keyword>
<keyword evidence="4" id="KW-0997">Cell inner membrane</keyword>
<dbReference type="Gene3D" id="1.20.1250.20">
    <property type="entry name" value="MFS general substrate transporter like domains"/>
    <property type="match status" value="2"/>
</dbReference>
<gene>
    <name evidence="10" type="ORF">HNQ80_001441</name>
</gene>
<keyword evidence="3" id="KW-1003">Cell membrane</keyword>
<dbReference type="RefSeq" id="WP_184309575.1">
    <property type="nucleotide sequence ID" value="NZ_JACHEN010000007.1"/>
</dbReference>
<feature type="transmembrane region" description="Helical" evidence="8">
    <location>
        <begin position="130"/>
        <end position="150"/>
    </location>
</feature>
<feature type="transmembrane region" description="Helical" evidence="8">
    <location>
        <begin position="241"/>
        <end position="259"/>
    </location>
</feature>
<evidence type="ECO:0000256" key="3">
    <source>
        <dbReference type="ARBA" id="ARBA00022475"/>
    </source>
</evidence>
<dbReference type="Proteomes" id="UP000579281">
    <property type="component" value="Unassembled WGS sequence"/>
</dbReference>
<reference evidence="10 11" key="1">
    <citation type="submission" date="2020-08" db="EMBL/GenBank/DDBJ databases">
        <title>Genomic Encyclopedia of Type Strains, Phase IV (KMG-IV): sequencing the most valuable type-strain genomes for metagenomic binning, comparative biology and taxonomic classification.</title>
        <authorList>
            <person name="Goeker M."/>
        </authorList>
    </citation>
    <scope>NUCLEOTIDE SEQUENCE [LARGE SCALE GENOMIC DNA]</scope>
    <source>
        <strain evidence="10 11">DSM 103526</strain>
    </source>
</reference>
<feature type="transmembrane region" description="Helical" evidence="8">
    <location>
        <begin position="42"/>
        <end position="61"/>
    </location>
</feature>
<dbReference type="GO" id="GO:0005886">
    <property type="term" value="C:plasma membrane"/>
    <property type="evidence" value="ECO:0007669"/>
    <property type="project" value="UniProtKB-SubCell"/>
</dbReference>
<dbReference type="Pfam" id="PF12832">
    <property type="entry name" value="MFS_1_like"/>
    <property type="match status" value="1"/>
</dbReference>
<dbReference type="GO" id="GO:0022857">
    <property type="term" value="F:transmembrane transporter activity"/>
    <property type="evidence" value="ECO:0007669"/>
    <property type="project" value="InterPro"/>
</dbReference>
<evidence type="ECO:0000256" key="2">
    <source>
        <dbReference type="ARBA" id="ARBA00022448"/>
    </source>
</evidence>
<name>A0A841KWQ0_9FIRM</name>